<dbReference type="OrthoDB" id="344220at2759"/>
<reference evidence="11" key="1">
    <citation type="journal article" date="2014" name="Proc. Natl. Acad. Sci. U.S.A.">
        <title>Extensive sampling of basidiomycete genomes demonstrates inadequacy of the white-rot/brown-rot paradigm for wood decay fungi.</title>
        <authorList>
            <person name="Riley R."/>
            <person name="Salamov A.A."/>
            <person name="Brown D.W."/>
            <person name="Nagy L.G."/>
            <person name="Floudas D."/>
            <person name="Held B.W."/>
            <person name="Levasseur A."/>
            <person name="Lombard V."/>
            <person name="Morin E."/>
            <person name="Otillar R."/>
            <person name="Lindquist E.A."/>
            <person name="Sun H."/>
            <person name="LaButti K.M."/>
            <person name="Schmutz J."/>
            <person name="Jabbour D."/>
            <person name="Luo H."/>
            <person name="Baker S.E."/>
            <person name="Pisabarro A.G."/>
            <person name="Walton J.D."/>
            <person name="Blanchette R.A."/>
            <person name="Henrissat B."/>
            <person name="Martin F."/>
            <person name="Cullen D."/>
            <person name="Hibbett D.S."/>
            <person name="Grigoriev I.V."/>
        </authorList>
    </citation>
    <scope>NUCLEOTIDE SEQUENCE [LARGE SCALE GENOMIC DNA]</scope>
    <source>
        <strain evidence="11">FD-172 SS1</strain>
    </source>
</reference>
<evidence type="ECO:0000313" key="11">
    <source>
        <dbReference type="Proteomes" id="UP000027195"/>
    </source>
</evidence>
<dbReference type="Gene3D" id="3.10.450.580">
    <property type="entry name" value="Mediator complex, subunit Med6"/>
    <property type="match status" value="1"/>
</dbReference>
<dbReference type="InterPro" id="IPR007018">
    <property type="entry name" value="Mediator_Med6"/>
</dbReference>
<feature type="region of interest" description="Disordered" evidence="9">
    <location>
        <begin position="195"/>
        <end position="214"/>
    </location>
</feature>
<evidence type="ECO:0000256" key="1">
    <source>
        <dbReference type="ARBA" id="ARBA00004123"/>
    </source>
</evidence>
<comment type="subunit">
    <text evidence="8">Component of the Mediator complex.</text>
</comment>
<proteinExistence type="inferred from homology"/>
<evidence type="ECO:0000256" key="5">
    <source>
        <dbReference type="ARBA" id="ARBA00023163"/>
    </source>
</evidence>
<evidence type="ECO:0000256" key="8">
    <source>
        <dbReference type="RuleBase" id="RU364143"/>
    </source>
</evidence>
<evidence type="ECO:0000256" key="2">
    <source>
        <dbReference type="ARBA" id="ARBA00007526"/>
    </source>
</evidence>
<dbReference type="HOGENOM" id="CLU_980275_0_0_1"/>
<name>A0A067MYF0_BOTB1</name>
<feature type="compositionally biased region" description="Low complexity" evidence="9">
    <location>
        <begin position="277"/>
        <end position="286"/>
    </location>
</feature>
<dbReference type="FunCoup" id="A0A067MYF0">
    <property type="interactions" value="638"/>
</dbReference>
<keyword evidence="8" id="KW-0010">Activator</keyword>
<dbReference type="InterPro" id="IPR038566">
    <property type="entry name" value="Mediator_Med6_sf"/>
</dbReference>
<dbReference type="GO" id="GO:0016592">
    <property type="term" value="C:mediator complex"/>
    <property type="evidence" value="ECO:0007669"/>
    <property type="project" value="InterPro"/>
</dbReference>
<dbReference type="EMBL" id="KL198017">
    <property type="protein sequence ID" value="KDQ20644.1"/>
    <property type="molecule type" value="Genomic_DNA"/>
</dbReference>
<evidence type="ECO:0000256" key="9">
    <source>
        <dbReference type="SAM" id="MobiDB-lite"/>
    </source>
</evidence>
<feature type="region of interest" description="Disordered" evidence="9">
    <location>
        <begin position="261"/>
        <end position="317"/>
    </location>
</feature>
<dbReference type="Proteomes" id="UP000027195">
    <property type="component" value="Unassembled WGS sequence"/>
</dbReference>
<dbReference type="GO" id="GO:0003712">
    <property type="term" value="F:transcription coregulator activity"/>
    <property type="evidence" value="ECO:0007669"/>
    <property type="project" value="InterPro"/>
</dbReference>
<keyword evidence="4 8" id="KW-0805">Transcription regulation</keyword>
<organism evidence="10 11">
    <name type="scientific">Botryobasidium botryosum (strain FD-172 SS1)</name>
    <dbReference type="NCBI Taxonomy" id="930990"/>
    <lineage>
        <taxon>Eukaryota</taxon>
        <taxon>Fungi</taxon>
        <taxon>Dikarya</taxon>
        <taxon>Basidiomycota</taxon>
        <taxon>Agaricomycotina</taxon>
        <taxon>Agaricomycetes</taxon>
        <taxon>Cantharellales</taxon>
        <taxon>Botryobasidiaceae</taxon>
        <taxon>Botryobasidium</taxon>
    </lineage>
</organism>
<gene>
    <name evidence="8" type="primary">MED6</name>
    <name evidence="10" type="ORF">BOTBODRAFT_40754</name>
</gene>
<comment type="function">
    <text evidence="8">Component of the Mediator complex, a coactivator involved in the regulated transcription of nearly all RNA polymerase II-dependent genes. Mediator functions as a bridge to convey information from gene-specific regulatory proteins to the basal RNA polymerase II transcription machinery. Mediator is recruited to promoters by direct interactions with regulatory proteins and serves as a scaffold for the assembly of a functional preinitiation complex with RNA polymerase II and the general transcription factors.</text>
</comment>
<evidence type="ECO:0000256" key="3">
    <source>
        <dbReference type="ARBA" id="ARBA00020634"/>
    </source>
</evidence>
<dbReference type="AlphaFoldDB" id="A0A067MYF0"/>
<evidence type="ECO:0000256" key="4">
    <source>
        <dbReference type="ARBA" id="ARBA00023015"/>
    </source>
</evidence>
<dbReference type="InParanoid" id="A0A067MYF0"/>
<accession>A0A067MYF0</accession>
<dbReference type="STRING" id="930990.A0A067MYF0"/>
<keyword evidence="11" id="KW-1185">Reference proteome</keyword>
<evidence type="ECO:0000256" key="7">
    <source>
        <dbReference type="ARBA" id="ARBA00031259"/>
    </source>
</evidence>
<dbReference type="PANTHER" id="PTHR13104">
    <property type="entry name" value="MED-6-RELATED"/>
    <property type="match status" value="1"/>
</dbReference>
<comment type="subcellular location">
    <subcellularLocation>
        <location evidence="1 8">Nucleus</location>
    </subcellularLocation>
</comment>
<dbReference type="GO" id="GO:0006357">
    <property type="term" value="P:regulation of transcription by RNA polymerase II"/>
    <property type="evidence" value="ECO:0007669"/>
    <property type="project" value="InterPro"/>
</dbReference>
<keyword evidence="5 8" id="KW-0804">Transcription</keyword>
<keyword evidence="6 8" id="KW-0539">Nucleus</keyword>
<comment type="similarity">
    <text evidence="2 8">Belongs to the Mediator complex subunit 6 family.</text>
</comment>
<evidence type="ECO:0000256" key="6">
    <source>
        <dbReference type="ARBA" id="ARBA00023242"/>
    </source>
</evidence>
<dbReference type="Pfam" id="PF04934">
    <property type="entry name" value="Med6"/>
    <property type="match status" value="1"/>
</dbReference>
<sequence length="317" mass="34265">MATPADDLSEQSFYWPEFIQACAPLNTQSAFDYFKTSPWYNSEPSSTNQILRMQTQHTGIELSITDEAEELRKFTGIEFAIVHAVPPSLFVIHKRERLSPEEVRPMEAYYIINNRIQQSPDLYSLLANRLNAALYNLRSSLSTVRAHRPDYTPRRGHQWPVLPDPTTITAASETKAAEDVEGGVAVASTTDTIDAHGSTGAASKSAKASEQASSRPQIVIPLLHAMHTTAAHIKTISPVPDPGQPSNKRVRAAMDVAPVAAAGDARTDTPMNMATATQTPGISSGGPTPGPSDEVQRAPAVGGKKKKKRSTMQPAAQ</sequence>
<evidence type="ECO:0000313" key="10">
    <source>
        <dbReference type="EMBL" id="KDQ20644.1"/>
    </source>
</evidence>
<protein>
    <recommendedName>
        <fullName evidence="3 8">Mediator of RNA polymerase II transcription subunit 6</fullName>
    </recommendedName>
    <alternativeName>
        <fullName evidence="7 8">Mediator complex subunit 6</fullName>
    </alternativeName>
</protein>